<evidence type="ECO:0000259" key="1">
    <source>
        <dbReference type="PROSITE" id="PS50181"/>
    </source>
</evidence>
<accession>A0A6G8MYB7</accession>
<name>A0A6G8MYB7_9VIRU</name>
<gene>
    <name evidence="2" type="primary">ck418</name>
</gene>
<dbReference type="Pfam" id="PF12937">
    <property type="entry name" value="F-box-like"/>
    <property type="match status" value="1"/>
</dbReference>
<feature type="domain" description="F-box" evidence="1">
    <location>
        <begin position="1"/>
        <end position="44"/>
    </location>
</feature>
<organism evidence="2 3">
    <name type="scientific">Cedratvirus kamchatka</name>
    <dbReference type="NCBI Taxonomy" id="2716914"/>
    <lineage>
        <taxon>Viruses</taxon>
        <taxon>Pithoviruses</taxon>
        <taxon>Orthocedratvirinae</taxon>
        <taxon>Alphacedratvirus</taxon>
        <taxon>Alphacedratvirus rossiense</taxon>
    </lineage>
</organism>
<keyword evidence="3" id="KW-1185">Reference proteome</keyword>
<dbReference type="SUPFAM" id="SSF81383">
    <property type="entry name" value="F-box domain"/>
    <property type="match status" value="1"/>
</dbReference>
<dbReference type="Proteomes" id="UP001224087">
    <property type="component" value="Segment"/>
</dbReference>
<sequence>MQELPDEVALMVLEKVPIEDLSSFCSTNKQYQNLCFDKHLWYRIFEREGLTLLEEGTDLPSWMAIYYNSLLSKEKADYVFSLYEEKRRPFLSMFKPIPLYKIRHVELLGEQENASLLSLISVDTYREQIKKTRELTQALLNRNLPDVNFNKVYVSKPPKQRNFVISKRYDEFIFLVGGELLLEPDIERSISKEETKDILYRLSYYNLLELHESIFSTYERETNTNRRYKPLMTRLPRF</sequence>
<dbReference type="InterPro" id="IPR001810">
    <property type="entry name" value="F-box_dom"/>
</dbReference>
<dbReference type="EMBL" id="MN873693">
    <property type="protein sequence ID" value="QIN54543.1"/>
    <property type="molecule type" value="Genomic_DNA"/>
</dbReference>
<dbReference type="InterPro" id="IPR036047">
    <property type="entry name" value="F-box-like_dom_sf"/>
</dbReference>
<evidence type="ECO:0000313" key="3">
    <source>
        <dbReference type="Proteomes" id="UP001224087"/>
    </source>
</evidence>
<protein>
    <submittedName>
        <fullName evidence="2">F-box domain-containing protein</fullName>
    </submittedName>
</protein>
<dbReference type="PROSITE" id="PS50181">
    <property type="entry name" value="FBOX"/>
    <property type="match status" value="1"/>
</dbReference>
<proteinExistence type="predicted"/>
<dbReference type="SMART" id="SM00256">
    <property type="entry name" value="FBOX"/>
    <property type="match status" value="1"/>
</dbReference>
<evidence type="ECO:0000313" key="2">
    <source>
        <dbReference type="EMBL" id="QIN54543.1"/>
    </source>
</evidence>
<dbReference type="Gene3D" id="1.20.1280.50">
    <property type="match status" value="1"/>
</dbReference>
<reference evidence="2" key="1">
    <citation type="submission" date="2019-12" db="EMBL/GenBank/DDBJ databases">
        <title>The DNA Methylation Landscape of Giant Viruses.</title>
        <authorList>
            <person name="Jeudy S."/>
            <person name="Rigou S."/>
            <person name="Alempic J.-M."/>
            <person name="Claverie J.-M."/>
            <person name="Abergel C."/>
            <person name="Legendre M."/>
        </authorList>
    </citation>
    <scope>NUCLEOTIDE SEQUENCE</scope>
    <source>
        <strain evidence="2">P4</strain>
    </source>
</reference>